<accession>A0ABR7UY83</accession>
<dbReference type="RefSeq" id="WP_188243072.1">
    <property type="nucleotide sequence ID" value="NZ_JABTCF010000003.1"/>
</dbReference>
<keyword evidence="1" id="KW-0560">Oxidoreductase</keyword>
<dbReference type="Proteomes" id="UP001166021">
    <property type="component" value="Unassembled WGS sequence"/>
</dbReference>
<keyword evidence="4" id="KW-1185">Reference proteome</keyword>
<dbReference type="PANTHER" id="PTHR43818">
    <property type="entry name" value="BCDNA.GH03377"/>
    <property type="match status" value="1"/>
</dbReference>
<name>A0ABR7UY83_9FLAO</name>
<proteinExistence type="predicted"/>
<dbReference type="SUPFAM" id="SSF51735">
    <property type="entry name" value="NAD(P)-binding Rossmann-fold domains"/>
    <property type="match status" value="1"/>
</dbReference>
<evidence type="ECO:0000256" key="1">
    <source>
        <dbReference type="ARBA" id="ARBA00023002"/>
    </source>
</evidence>
<sequence>MGTYSNTRRSFIEKLGKGVALSTITLSGPSSFATNLIAKRTGKPKPIRIGVIGAENSHTKGFGKLFNIDKKFPGVEIKYVWGETEEFAKEAMKHGGIPNMVRDPKEMMGKIDALIVDHRDGKYHLAAAIPFVKAGVPTFVDKPFSTNLQEAKQFLAMAREVGTPVTSYSSIAQSYETDNIKSKVDKIGEINQIVRIGPYDINSIYGGAFFYGAHMIQPLTNIFGEDVAKVRVTKNGKGKNGAHLVFGNGMLASLIFSTKKYEWRTFVETDQGLTEMIPDVLTKDVSKADKDMVDMFKTGKEPRSHQSILNGIAILAALQKSTDSNQWEEVEKITI</sequence>
<organism evidence="3 4">
    <name type="scientific">Maribacter aquimaris</name>
    <dbReference type="NCBI Taxonomy" id="2737171"/>
    <lineage>
        <taxon>Bacteria</taxon>
        <taxon>Pseudomonadati</taxon>
        <taxon>Bacteroidota</taxon>
        <taxon>Flavobacteriia</taxon>
        <taxon>Flavobacteriales</taxon>
        <taxon>Flavobacteriaceae</taxon>
        <taxon>Maribacter</taxon>
    </lineage>
</organism>
<dbReference type="PANTHER" id="PTHR43818:SF11">
    <property type="entry name" value="BCDNA.GH03377"/>
    <property type="match status" value="1"/>
</dbReference>
<evidence type="ECO:0000313" key="3">
    <source>
        <dbReference type="EMBL" id="MBD0777555.1"/>
    </source>
</evidence>
<gene>
    <name evidence="3" type="ORF">HPE56_07105</name>
</gene>
<evidence type="ECO:0000259" key="2">
    <source>
        <dbReference type="Pfam" id="PF01408"/>
    </source>
</evidence>
<feature type="domain" description="Gfo/Idh/MocA-like oxidoreductase N-terminal" evidence="2">
    <location>
        <begin position="47"/>
        <end position="166"/>
    </location>
</feature>
<dbReference type="InterPro" id="IPR036291">
    <property type="entry name" value="NAD(P)-bd_dom_sf"/>
</dbReference>
<comment type="caution">
    <text evidence="3">The sequence shown here is derived from an EMBL/GenBank/DDBJ whole genome shotgun (WGS) entry which is preliminary data.</text>
</comment>
<dbReference type="InterPro" id="IPR000683">
    <property type="entry name" value="Gfo/Idh/MocA-like_OxRdtase_N"/>
</dbReference>
<evidence type="ECO:0000313" key="4">
    <source>
        <dbReference type="Proteomes" id="UP001166021"/>
    </source>
</evidence>
<reference evidence="3" key="1">
    <citation type="submission" date="2020-05" db="EMBL/GenBank/DDBJ databases">
        <title>The draft genome sequence of Maribacter sp. ANRC-HE7.</title>
        <authorList>
            <person name="Mu L."/>
        </authorList>
    </citation>
    <scope>NUCLEOTIDE SEQUENCE</scope>
    <source>
        <strain evidence="3">ANRC-HE7</strain>
    </source>
</reference>
<dbReference type="EMBL" id="JABTCF010000003">
    <property type="protein sequence ID" value="MBD0777555.1"/>
    <property type="molecule type" value="Genomic_DNA"/>
</dbReference>
<dbReference type="InterPro" id="IPR050463">
    <property type="entry name" value="Gfo/Idh/MocA_oxidrdct_glycsds"/>
</dbReference>
<protein>
    <submittedName>
        <fullName evidence="3">Gfo/Idh/MocA family oxidoreductase</fullName>
    </submittedName>
</protein>
<dbReference type="Pfam" id="PF01408">
    <property type="entry name" value="GFO_IDH_MocA"/>
    <property type="match status" value="1"/>
</dbReference>
<dbReference type="Gene3D" id="3.40.50.720">
    <property type="entry name" value="NAD(P)-binding Rossmann-like Domain"/>
    <property type="match status" value="1"/>
</dbReference>